<organism evidence="1 2">
    <name type="scientific">Gossypium stocksii</name>
    <dbReference type="NCBI Taxonomy" id="47602"/>
    <lineage>
        <taxon>Eukaryota</taxon>
        <taxon>Viridiplantae</taxon>
        <taxon>Streptophyta</taxon>
        <taxon>Embryophyta</taxon>
        <taxon>Tracheophyta</taxon>
        <taxon>Spermatophyta</taxon>
        <taxon>Magnoliopsida</taxon>
        <taxon>eudicotyledons</taxon>
        <taxon>Gunneridae</taxon>
        <taxon>Pentapetalae</taxon>
        <taxon>rosids</taxon>
        <taxon>malvids</taxon>
        <taxon>Malvales</taxon>
        <taxon>Malvaceae</taxon>
        <taxon>Malvoideae</taxon>
        <taxon>Gossypium</taxon>
    </lineage>
</organism>
<dbReference type="EMBL" id="JAIQCV010000008">
    <property type="protein sequence ID" value="KAH1074371.1"/>
    <property type="molecule type" value="Genomic_DNA"/>
</dbReference>
<accession>A0A9D3ZYW0</accession>
<dbReference type="InterPro" id="IPR044605">
    <property type="entry name" value="At1g26460-like"/>
</dbReference>
<name>A0A9D3ZYW0_9ROSI</name>
<evidence type="ECO:0000313" key="2">
    <source>
        <dbReference type="Proteomes" id="UP000828251"/>
    </source>
</evidence>
<gene>
    <name evidence="1" type="ORF">J1N35_026699</name>
</gene>
<comment type="caution">
    <text evidence="1">The sequence shown here is derived from an EMBL/GenBank/DDBJ whole genome shotgun (WGS) entry which is preliminary data.</text>
</comment>
<dbReference type="AlphaFoldDB" id="A0A9D3ZYW0"/>
<protein>
    <submittedName>
        <fullName evidence="1">Uncharacterized protein</fullName>
    </submittedName>
</protein>
<dbReference type="OrthoDB" id="185373at2759"/>
<sequence length="169" mass="18494">MDDFELVPNLASFNLILRAMRQATETEAAEKLLERKSLASVGPTVQICWMHLGQSFGARCVKRRFLALNLSLGRYIYAHASLGNPQKAFGTLHEFEPAHGNLVNEAEDGMIRPSSRVANPLSLRIFLFSVAFGSLAAAFTPLAPTSLEPTHTIGVQLSSSSIYLLAYKT</sequence>
<keyword evidence="2" id="KW-1185">Reference proteome</keyword>
<evidence type="ECO:0000313" key="1">
    <source>
        <dbReference type="EMBL" id="KAH1074371.1"/>
    </source>
</evidence>
<dbReference type="PANTHER" id="PTHR47205">
    <property type="entry name" value="OS07G0599000 PROTEIN"/>
    <property type="match status" value="1"/>
</dbReference>
<dbReference type="Proteomes" id="UP000828251">
    <property type="component" value="Unassembled WGS sequence"/>
</dbReference>
<reference evidence="1 2" key="1">
    <citation type="journal article" date="2021" name="Plant Biotechnol. J.">
        <title>Multi-omics assisted identification of the key and species-specific regulatory components of drought-tolerant mechanisms in Gossypium stocksii.</title>
        <authorList>
            <person name="Yu D."/>
            <person name="Ke L."/>
            <person name="Zhang D."/>
            <person name="Wu Y."/>
            <person name="Sun Y."/>
            <person name="Mei J."/>
            <person name="Sun J."/>
            <person name="Sun Y."/>
        </authorList>
    </citation>
    <scope>NUCLEOTIDE SEQUENCE [LARGE SCALE GENOMIC DNA]</scope>
    <source>
        <strain evidence="2">cv. E1</strain>
        <tissue evidence="1">Leaf</tissue>
    </source>
</reference>
<proteinExistence type="predicted"/>
<dbReference type="PANTHER" id="PTHR47205:SF1">
    <property type="entry name" value="OS07G0599000 PROTEIN"/>
    <property type="match status" value="1"/>
</dbReference>